<organism evidence="1">
    <name type="scientific">marine sediment metagenome</name>
    <dbReference type="NCBI Taxonomy" id="412755"/>
    <lineage>
        <taxon>unclassified sequences</taxon>
        <taxon>metagenomes</taxon>
        <taxon>ecological metagenomes</taxon>
    </lineage>
</organism>
<protein>
    <submittedName>
        <fullName evidence="1">Uncharacterized protein</fullName>
    </submittedName>
</protein>
<proteinExistence type="predicted"/>
<sequence>AFLTKTKPEQFPKFGSFLRNFKMDVFNSKQIKTIRKYYSKIIKQAKT</sequence>
<accession>X0Z8G9</accession>
<dbReference type="AlphaFoldDB" id="X0Z8G9"/>
<gene>
    <name evidence="1" type="ORF">S01H4_09484</name>
</gene>
<dbReference type="EMBL" id="BART01003439">
    <property type="protein sequence ID" value="GAG56673.1"/>
    <property type="molecule type" value="Genomic_DNA"/>
</dbReference>
<comment type="caution">
    <text evidence="1">The sequence shown here is derived from an EMBL/GenBank/DDBJ whole genome shotgun (WGS) entry which is preliminary data.</text>
</comment>
<reference evidence="1" key="1">
    <citation type="journal article" date="2014" name="Front. Microbiol.">
        <title>High frequency of phylogenetically diverse reductive dehalogenase-homologous genes in deep subseafloor sedimentary metagenomes.</title>
        <authorList>
            <person name="Kawai M."/>
            <person name="Futagami T."/>
            <person name="Toyoda A."/>
            <person name="Takaki Y."/>
            <person name="Nishi S."/>
            <person name="Hori S."/>
            <person name="Arai W."/>
            <person name="Tsubouchi T."/>
            <person name="Morono Y."/>
            <person name="Uchiyama I."/>
            <person name="Ito T."/>
            <person name="Fujiyama A."/>
            <person name="Inagaki F."/>
            <person name="Takami H."/>
        </authorList>
    </citation>
    <scope>NUCLEOTIDE SEQUENCE</scope>
    <source>
        <strain evidence="1">Expedition CK06-06</strain>
    </source>
</reference>
<feature type="non-terminal residue" evidence="1">
    <location>
        <position position="1"/>
    </location>
</feature>
<name>X0Z8G9_9ZZZZ</name>
<evidence type="ECO:0000313" key="1">
    <source>
        <dbReference type="EMBL" id="GAG56673.1"/>
    </source>
</evidence>